<dbReference type="InterPro" id="IPR036909">
    <property type="entry name" value="Cyt_c-like_dom_sf"/>
</dbReference>
<evidence type="ECO:0000313" key="5">
    <source>
        <dbReference type="Proteomes" id="UP001239462"/>
    </source>
</evidence>
<accession>A0ABT7PC38</accession>
<dbReference type="Proteomes" id="UP001239462">
    <property type="component" value="Unassembled WGS sequence"/>
</dbReference>
<feature type="domain" description="DUF1553" evidence="2">
    <location>
        <begin position="903"/>
        <end position="1160"/>
    </location>
</feature>
<evidence type="ECO:0000313" key="4">
    <source>
        <dbReference type="EMBL" id="MDM4014042.1"/>
    </source>
</evidence>
<comment type="caution">
    <text evidence="4">The sequence shown here is derived from an EMBL/GenBank/DDBJ whole genome shotgun (WGS) entry which is preliminary data.</text>
</comment>
<feature type="domain" description="Cytochrome C Planctomycete-type" evidence="3">
    <location>
        <begin position="65"/>
        <end position="123"/>
    </location>
</feature>
<organism evidence="4 5">
    <name type="scientific">Roseiconus lacunae</name>
    <dbReference type="NCBI Taxonomy" id="2605694"/>
    <lineage>
        <taxon>Bacteria</taxon>
        <taxon>Pseudomonadati</taxon>
        <taxon>Planctomycetota</taxon>
        <taxon>Planctomycetia</taxon>
        <taxon>Pirellulales</taxon>
        <taxon>Pirellulaceae</taxon>
        <taxon>Roseiconus</taxon>
    </lineage>
</organism>
<dbReference type="EMBL" id="JASZZN010000001">
    <property type="protein sequence ID" value="MDM4014042.1"/>
    <property type="molecule type" value="Genomic_DNA"/>
</dbReference>
<evidence type="ECO:0000259" key="2">
    <source>
        <dbReference type="Pfam" id="PF07587"/>
    </source>
</evidence>
<evidence type="ECO:0000259" key="3">
    <source>
        <dbReference type="Pfam" id="PF07635"/>
    </source>
</evidence>
<proteinExistence type="predicted"/>
<feature type="domain" description="DUF1549" evidence="1">
    <location>
        <begin position="192"/>
        <end position="403"/>
    </location>
</feature>
<dbReference type="RefSeq" id="WP_289161771.1">
    <property type="nucleotide sequence ID" value="NZ_JASZZN010000001.1"/>
</dbReference>
<dbReference type="InterPro" id="IPR011429">
    <property type="entry name" value="Cyt_c_Planctomycete-type"/>
</dbReference>
<dbReference type="InterPro" id="IPR011444">
    <property type="entry name" value="DUF1549"/>
</dbReference>
<name>A0ABT7PC38_9BACT</name>
<dbReference type="Pfam" id="PF07635">
    <property type="entry name" value="PSCyt1"/>
    <property type="match status" value="1"/>
</dbReference>
<evidence type="ECO:0000259" key="1">
    <source>
        <dbReference type="Pfam" id="PF07583"/>
    </source>
</evidence>
<dbReference type="PANTHER" id="PTHR35889:SF3">
    <property type="entry name" value="F-BOX DOMAIN-CONTAINING PROTEIN"/>
    <property type="match status" value="1"/>
</dbReference>
<dbReference type="SUPFAM" id="SSF46626">
    <property type="entry name" value="Cytochrome c"/>
    <property type="match status" value="1"/>
</dbReference>
<dbReference type="InterPro" id="IPR022655">
    <property type="entry name" value="DUF1553"/>
</dbReference>
<reference evidence="4 5" key="1">
    <citation type="submission" date="2023-06" db="EMBL/GenBank/DDBJ databases">
        <title>Roseiconus lacunae JC819 isolated from Gulf of Mannar region, Tamil Nadu.</title>
        <authorList>
            <person name="Pk S."/>
            <person name="Ch S."/>
            <person name="Ch V.R."/>
        </authorList>
    </citation>
    <scope>NUCLEOTIDE SEQUENCE [LARGE SCALE GENOMIC DNA]</scope>
    <source>
        <strain evidence="4 5">JC819</strain>
    </source>
</reference>
<gene>
    <name evidence="4" type="ORF">QTN89_01285</name>
</gene>
<protein>
    <submittedName>
        <fullName evidence="4">PSD1 and planctomycete cytochrome C domain-containing protein</fullName>
    </submittedName>
</protein>
<sequence>MFDYQRLLDRGSLLLTLAWLSIGTTAPLLVADDETAETSNVDFRATPEQLEFFEKEVRPLLIKHCYECHSVDADRLEAGLTLDSRAAMIHGGDSGAAVIPGDADQSLLIEAVRFESYEMPPKGQLPDHEIEVLTRWVNLGAPWPDEAGPTAKVQREAFDLEERRSDFWAWQPIEVTDPPMVNDSDWPITDADHYILSKLEAAGLKPAADADRSALLRRLAFDLTGLPPTPDQVKAFLADQSPGAYERVVDQMLASDHFGERWARHWMDSVRYAESRGHEFDNDIPNAFQYRDYLIRAFNADVPYDQLVREHLAGDLLPDPRLHPETGANESVLGTGFWYLGEWVHSPVDVRKDEADRFDNMIDVMSKTFLGVTVACARCHDHKFDAISTADYYSLSGFLQSSDYRQVRFESMEQNGEVAERLAKVDERYRRQLMDVLAEHDLRPPSTADVFEHPAILVDYADIQRWEFLQDGYLYGDQPRRAGTPSIKQMEGKAKGTSVAEPEIEVSIFSAAVNDSIWSGLESVSEGGVKNMSAVAKLPKSGRTLRTPTFELEHGKVHCRVDGAGWVVACVDSHRLVAGPLHGETIRPIKPGQRWVKLDLDRYVGHRLHLEFVPEQDASLSVRLVTQGLDKAGIDELDRKLSEYDAPMKAFADAAEAILNQRVKFESRVFSDFESGTYEGWTVEGDAFGTTPQTLETIAKYQGRINGKGVYFVNSHDIRPGGDVRRGDELTGTLTSEDFTIDFDEIEFLIGGGAYPGETCVNLLIDGKVVLSATGDNRNQMSLRRWDVRAFRGNSARLQVVDRHTGGWGNVGLDQIVFKTAIQQAEGDPVARQIIKEWDLARRQLAKQIVRRSRVAPAMLDGTGEDDRILIRGNASKPGDLEPRHFLTALSGDEPMKIKVGSGRLELAQAINDPTNPLTSRVIVNRVWHQLMGRGIVSTVDDFGVLGQRPTHPALLDHLATKFADDGQSLKSIIKSIVLSRTYRMSSLADPQAVAADPNNLLWHHRPPQRLEGEAIRDSLLAISGQLNVRMYGPPVPIHLTSFMDGRGRPGKSGPMDGDGRRSIYTAVRRNFLSPFMLAFDTPVPFSSMGRRNVSNVPAQALIMMNNPLVVSLAAKWGDRALNEVPEIGIEAAGERIEWMYLSAFGRQPTQQETQTALAYLMSQANEHGCAAENPELWAKLAHVIVNTKEFIFLR</sequence>
<dbReference type="PANTHER" id="PTHR35889">
    <property type="entry name" value="CYCLOINULO-OLIGOSACCHARIDE FRUCTANOTRANSFERASE-RELATED"/>
    <property type="match status" value="1"/>
</dbReference>
<dbReference type="Pfam" id="PF07587">
    <property type="entry name" value="PSD1"/>
    <property type="match status" value="1"/>
</dbReference>
<dbReference type="Pfam" id="PF07583">
    <property type="entry name" value="PSCyt2"/>
    <property type="match status" value="1"/>
</dbReference>
<keyword evidence="5" id="KW-1185">Reference proteome</keyword>